<dbReference type="PANTHER" id="PTHR22604:SF105">
    <property type="entry name" value="TRANS-1,2-DIHYDROBENZENE-1,2-DIOL DEHYDROGENASE"/>
    <property type="match status" value="1"/>
</dbReference>
<keyword evidence="2" id="KW-0560">Oxidoreductase</keyword>
<dbReference type="KEGG" id="spue:AB5L97_00340"/>
<dbReference type="GO" id="GO:0000166">
    <property type="term" value="F:nucleotide binding"/>
    <property type="evidence" value="ECO:0007669"/>
    <property type="project" value="InterPro"/>
</dbReference>
<name>A0AB39L4U1_9MICC</name>
<dbReference type="Pfam" id="PF22725">
    <property type="entry name" value="GFO_IDH_MocA_C3"/>
    <property type="match status" value="1"/>
</dbReference>
<comment type="similarity">
    <text evidence="1">Belongs to the Gfo/Idh/MocA family.</text>
</comment>
<feature type="domain" description="GFO/IDH/MocA-like oxidoreductase" evidence="5">
    <location>
        <begin position="132"/>
        <end position="246"/>
    </location>
</feature>
<dbReference type="InterPro" id="IPR000683">
    <property type="entry name" value="Gfo/Idh/MocA-like_OxRdtase_N"/>
</dbReference>
<dbReference type="GO" id="GO:0016491">
    <property type="term" value="F:oxidoreductase activity"/>
    <property type="evidence" value="ECO:0007669"/>
    <property type="project" value="UniProtKB-KW"/>
</dbReference>
<evidence type="ECO:0000256" key="2">
    <source>
        <dbReference type="ARBA" id="ARBA00023002"/>
    </source>
</evidence>
<dbReference type="Gene3D" id="3.40.50.720">
    <property type="entry name" value="NAD(P)-binding Rossmann-like Domain"/>
    <property type="match status" value="1"/>
</dbReference>
<gene>
    <name evidence="6" type="ORF">AB5L97_00340</name>
</gene>
<accession>A0AB39L4U1</accession>
<dbReference type="SUPFAM" id="SSF55347">
    <property type="entry name" value="Glyceraldehyde-3-phosphate dehydrogenase-like, C-terminal domain"/>
    <property type="match status" value="1"/>
</dbReference>
<dbReference type="RefSeq" id="WP_369046029.1">
    <property type="nucleotide sequence ID" value="NZ_CP163302.1"/>
</dbReference>
<dbReference type="PANTHER" id="PTHR22604">
    <property type="entry name" value="OXIDOREDUCTASES"/>
    <property type="match status" value="1"/>
</dbReference>
<reference evidence="6" key="1">
    <citation type="submission" date="2024-07" db="EMBL/GenBank/DDBJ databases">
        <authorList>
            <person name="fu j."/>
        </authorList>
    </citation>
    <scope>NUCLEOTIDE SEQUENCE</scope>
    <source>
        <strain evidence="6">P10A9</strain>
    </source>
</reference>
<dbReference type="InterPro" id="IPR036291">
    <property type="entry name" value="NAD(P)-bd_dom_sf"/>
</dbReference>
<dbReference type="Gene3D" id="3.30.360.10">
    <property type="entry name" value="Dihydrodipicolinate Reductase, domain 2"/>
    <property type="match status" value="1"/>
</dbReference>
<dbReference type="Pfam" id="PF01408">
    <property type="entry name" value="GFO_IDH_MocA"/>
    <property type="match status" value="1"/>
</dbReference>
<dbReference type="InterPro" id="IPR050984">
    <property type="entry name" value="Gfo/Idh/MocA_domain"/>
</dbReference>
<dbReference type="AlphaFoldDB" id="A0AB39L4U1"/>
<organism evidence="6">
    <name type="scientific">Sinomonas puerhi</name>
    <dbReference type="NCBI Taxonomy" id="3238584"/>
    <lineage>
        <taxon>Bacteria</taxon>
        <taxon>Bacillati</taxon>
        <taxon>Actinomycetota</taxon>
        <taxon>Actinomycetes</taxon>
        <taxon>Micrococcales</taxon>
        <taxon>Micrococcaceae</taxon>
        <taxon>Sinomonas</taxon>
    </lineage>
</organism>
<evidence type="ECO:0000259" key="5">
    <source>
        <dbReference type="Pfam" id="PF22725"/>
    </source>
</evidence>
<evidence type="ECO:0000259" key="4">
    <source>
        <dbReference type="Pfam" id="PF01408"/>
    </source>
</evidence>
<sequence>MSTVRWGVLTTARIAQNRFLPAAGRARGAAVVAISSTSGRAEEVAGRFGIPAAYGSHEELLADPGVEAVYVPFPNSLHAEWALRAVETGKHVLCEKPLVASAGELAHLADAAARRGVKVMEAFMYRFHPQHAKVRELLDSGRIGDVVSIHARFHFAMDRQPGEPRLKPGFDGGALNDIGCYGVDALNHLMDAPPRSVYARGTSHSDPVETSMAAILDYGGVLATLDCGFEGPRTNTLQIIGTLGHITLDKAFDPDPTETANVTVASRSGEAETFAFTGDAFRSEIEQFSEWTRSDGPTMPFQELTQRSLAVRAALHASLASGQPQAVTPADAVVG</sequence>
<proteinExistence type="inferred from homology"/>
<evidence type="ECO:0000256" key="1">
    <source>
        <dbReference type="ARBA" id="ARBA00010928"/>
    </source>
</evidence>
<evidence type="ECO:0000313" key="6">
    <source>
        <dbReference type="EMBL" id="XDP45512.1"/>
    </source>
</evidence>
<dbReference type="SUPFAM" id="SSF51735">
    <property type="entry name" value="NAD(P)-binding Rossmann-fold domains"/>
    <property type="match status" value="1"/>
</dbReference>
<evidence type="ECO:0000256" key="3">
    <source>
        <dbReference type="ARBA" id="ARBA00023027"/>
    </source>
</evidence>
<keyword evidence="3" id="KW-0520">NAD</keyword>
<protein>
    <submittedName>
        <fullName evidence="6">Gfo/Idh/MocA family protein</fullName>
    </submittedName>
</protein>
<dbReference type="InterPro" id="IPR055170">
    <property type="entry name" value="GFO_IDH_MocA-like_dom"/>
</dbReference>
<feature type="domain" description="Gfo/Idh/MocA-like oxidoreductase N-terminal" evidence="4">
    <location>
        <begin position="5"/>
        <end position="122"/>
    </location>
</feature>
<dbReference type="EMBL" id="CP163302">
    <property type="protein sequence ID" value="XDP45512.1"/>
    <property type="molecule type" value="Genomic_DNA"/>
</dbReference>